<keyword evidence="3" id="KW-1185">Reference proteome</keyword>
<feature type="compositionally biased region" description="Basic and acidic residues" evidence="1">
    <location>
        <begin position="27"/>
        <end position="39"/>
    </location>
</feature>
<feature type="region of interest" description="Disordered" evidence="1">
    <location>
        <begin position="1"/>
        <end position="51"/>
    </location>
</feature>
<evidence type="ECO:0000259" key="2">
    <source>
        <dbReference type="PROSITE" id="PS50181"/>
    </source>
</evidence>
<reference evidence="3" key="1">
    <citation type="journal article" date="2014" name="Nat. Commun.">
        <title>The emerging biofuel crop Camelina sativa retains a highly undifferentiated hexaploid genome structure.</title>
        <authorList>
            <person name="Kagale S."/>
            <person name="Koh C."/>
            <person name="Nixon J."/>
            <person name="Bollina V."/>
            <person name="Clarke W.E."/>
            <person name="Tuteja R."/>
            <person name="Spillane C."/>
            <person name="Robinson S.J."/>
            <person name="Links M.G."/>
            <person name="Clarke C."/>
            <person name="Higgins E.E."/>
            <person name="Huebert T."/>
            <person name="Sharpe A.G."/>
            <person name="Parkin I.A."/>
        </authorList>
    </citation>
    <scope>NUCLEOTIDE SEQUENCE [LARGE SCALE GENOMIC DNA]</scope>
    <source>
        <strain evidence="3">cv. DH55</strain>
    </source>
</reference>
<feature type="domain" description="F-box" evidence="2">
    <location>
        <begin position="53"/>
        <end position="102"/>
    </location>
</feature>
<dbReference type="Pfam" id="PF08268">
    <property type="entry name" value="FBA_3"/>
    <property type="match status" value="1"/>
</dbReference>
<dbReference type="InterPro" id="IPR036047">
    <property type="entry name" value="F-box-like_dom_sf"/>
</dbReference>
<dbReference type="PROSITE" id="PS50181">
    <property type="entry name" value="FBOX"/>
    <property type="match status" value="1"/>
</dbReference>
<dbReference type="PANTHER" id="PTHR31111">
    <property type="entry name" value="BNAA05G37150D PROTEIN-RELATED"/>
    <property type="match status" value="1"/>
</dbReference>
<dbReference type="GeneID" id="104726862"/>
<protein>
    <submittedName>
        <fullName evidence="4">F-box protein At5g62660 isoform X1</fullName>
    </submittedName>
</protein>
<dbReference type="InterPro" id="IPR017451">
    <property type="entry name" value="F-box-assoc_interact_dom"/>
</dbReference>
<dbReference type="RefSeq" id="XP_010444112.1">
    <property type="nucleotide sequence ID" value="XM_010445810.1"/>
</dbReference>
<dbReference type="PANTHER" id="PTHR31111:SF37">
    <property type="entry name" value="F-BOX ONLY PROTEIN 8"/>
    <property type="match status" value="1"/>
</dbReference>
<dbReference type="Pfam" id="PF00646">
    <property type="entry name" value="F-box"/>
    <property type="match status" value="1"/>
</dbReference>
<evidence type="ECO:0000313" key="4">
    <source>
        <dbReference type="RefSeq" id="XP_010444112.1"/>
    </source>
</evidence>
<gene>
    <name evidence="4" type="primary">LOC104726862</name>
</gene>
<evidence type="ECO:0000313" key="3">
    <source>
        <dbReference type="Proteomes" id="UP000694864"/>
    </source>
</evidence>
<name>A0ABM0UPE0_CAMSA</name>
<feature type="compositionally biased region" description="Basic residues" evidence="1">
    <location>
        <begin position="8"/>
        <end position="26"/>
    </location>
</feature>
<proteinExistence type="predicted"/>
<sequence length="442" mass="50367">MGMSLFVPRKKRSSKSNRSSKSKLIRRGRERERERERGRGRGRGRGRRREGDSFFAPEIPLDLVIEIMARLPGKSLMRFKCVSKLWSSLIRSRYFSNLYYTLASPRRPPRLYITVVDQFQRGCCSLMELEVCNNPHKSLLLSLKSSSSNTANKYFYQDLAVPGMGGRNVVILRGLLLYNVCSKACIYYPTTRESLYLPAVKSTIFPQKRIHNRVVYSFGHDPVLDQYKVFCTVVTASKYFKRITSEHWVLVLEAGGGSWKRVQFGLPHYPTGPGLCFDGVIYYLASTGMCREILVSFDVRCEKLNMIQVPHVVSEFGKDAGLIQYGGKPAIFDHTNLGGKGYADLWVLEGAGNWSTKSLVLPPCQIHLLHNNIGFRLQGTTQKGEVILVPCKFSSLSYILFYDLQKNNLKKIEIKGKLERITKPFFCVKLMDKSESIIHLET</sequence>
<reference evidence="4" key="2">
    <citation type="submission" date="2025-08" db="UniProtKB">
        <authorList>
            <consortium name="RefSeq"/>
        </authorList>
    </citation>
    <scope>IDENTIFICATION</scope>
    <source>
        <tissue evidence="4">Leaf</tissue>
    </source>
</reference>
<dbReference type="NCBIfam" id="TIGR01640">
    <property type="entry name" value="F_box_assoc_1"/>
    <property type="match status" value="1"/>
</dbReference>
<dbReference type="InterPro" id="IPR001810">
    <property type="entry name" value="F-box_dom"/>
</dbReference>
<dbReference type="SUPFAM" id="SSF81383">
    <property type="entry name" value="F-box domain"/>
    <property type="match status" value="1"/>
</dbReference>
<dbReference type="Proteomes" id="UP000694864">
    <property type="component" value="Chromosome 11"/>
</dbReference>
<organism evidence="3 4">
    <name type="scientific">Camelina sativa</name>
    <name type="common">False flax</name>
    <name type="synonym">Myagrum sativum</name>
    <dbReference type="NCBI Taxonomy" id="90675"/>
    <lineage>
        <taxon>Eukaryota</taxon>
        <taxon>Viridiplantae</taxon>
        <taxon>Streptophyta</taxon>
        <taxon>Embryophyta</taxon>
        <taxon>Tracheophyta</taxon>
        <taxon>Spermatophyta</taxon>
        <taxon>Magnoliopsida</taxon>
        <taxon>eudicotyledons</taxon>
        <taxon>Gunneridae</taxon>
        <taxon>Pentapetalae</taxon>
        <taxon>rosids</taxon>
        <taxon>malvids</taxon>
        <taxon>Brassicales</taxon>
        <taxon>Brassicaceae</taxon>
        <taxon>Camelineae</taxon>
        <taxon>Camelina</taxon>
    </lineage>
</organism>
<dbReference type="Gene3D" id="1.20.1280.50">
    <property type="match status" value="1"/>
</dbReference>
<accession>A0ABM0UPE0</accession>
<dbReference type="CDD" id="cd22157">
    <property type="entry name" value="F-box_AtFBW1-like"/>
    <property type="match status" value="1"/>
</dbReference>
<evidence type="ECO:0000256" key="1">
    <source>
        <dbReference type="SAM" id="MobiDB-lite"/>
    </source>
</evidence>
<dbReference type="SMART" id="SM00256">
    <property type="entry name" value="FBOX"/>
    <property type="match status" value="1"/>
</dbReference>
<dbReference type="InterPro" id="IPR013187">
    <property type="entry name" value="F-box-assoc_dom_typ3"/>
</dbReference>